<evidence type="ECO:0000313" key="2">
    <source>
        <dbReference type="Proteomes" id="UP000483286"/>
    </source>
</evidence>
<organism evidence="1 2">
    <name type="scientific">Deinococcus arboris</name>
    <dbReference type="NCBI Taxonomy" id="2682977"/>
    <lineage>
        <taxon>Bacteria</taxon>
        <taxon>Thermotogati</taxon>
        <taxon>Deinococcota</taxon>
        <taxon>Deinococci</taxon>
        <taxon>Deinococcales</taxon>
        <taxon>Deinococcaceae</taxon>
        <taxon>Deinococcus</taxon>
    </lineage>
</organism>
<dbReference type="AlphaFoldDB" id="A0A7C9I1X8"/>
<keyword evidence="2" id="KW-1185">Reference proteome</keyword>
<name>A0A7C9I1X8_9DEIO</name>
<accession>A0A7C9I1X8</accession>
<sequence>MRQMLQFFASDGWTPRVEARAPVGQDTLVMWSWPLKGTHGLGVQVYGPDGRFKARLQDSVLPSARVVVCGGRYVVGGGNTLRVWDARQDYRLISRKTFAALGQFAQLRCDGVVLRASEVTATGQTQTLRLMVPALTAVRAKDR</sequence>
<evidence type="ECO:0000313" key="1">
    <source>
        <dbReference type="EMBL" id="MVN89035.1"/>
    </source>
</evidence>
<gene>
    <name evidence="1" type="ORF">GO986_20040</name>
</gene>
<dbReference type="Proteomes" id="UP000483286">
    <property type="component" value="Unassembled WGS sequence"/>
</dbReference>
<protein>
    <submittedName>
        <fullName evidence="1">Uncharacterized protein</fullName>
    </submittedName>
</protein>
<comment type="caution">
    <text evidence="1">The sequence shown here is derived from an EMBL/GenBank/DDBJ whole genome shotgun (WGS) entry which is preliminary data.</text>
</comment>
<reference evidence="1 2" key="1">
    <citation type="submission" date="2019-12" db="EMBL/GenBank/DDBJ databases">
        <title>Deinococcus sp. HMF7620 Genome sequencing and assembly.</title>
        <authorList>
            <person name="Kang H."/>
            <person name="Kim H."/>
            <person name="Joh K."/>
        </authorList>
    </citation>
    <scope>NUCLEOTIDE SEQUENCE [LARGE SCALE GENOMIC DNA]</scope>
    <source>
        <strain evidence="1 2">HMF7620</strain>
    </source>
</reference>
<dbReference type="RefSeq" id="WP_157461298.1">
    <property type="nucleotide sequence ID" value="NZ_WQLB01000040.1"/>
</dbReference>
<proteinExistence type="predicted"/>
<dbReference type="EMBL" id="WQLB01000040">
    <property type="protein sequence ID" value="MVN89035.1"/>
    <property type="molecule type" value="Genomic_DNA"/>
</dbReference>